<keyword evidence="1" id="KW-0472">Membrane</keyword>
<dbReference type="Gene3D" id="3.40.1260.10">
    <property type="entry name" value="DsrEFH-like"/>
    <property type="match status" value="1"/>
</dbReference>
<dbReference type="EMBL" id="JACNJN010000027">
    <property type="protein sequence ID" value="MBC8333828.1"/>
    <property type="molecule type" value="Genomic_DNA"/>
</dbReference>
<dbReference type="InterPro" id="IPR032836">
    <property type="entry name" value="DsrE2-like"/>
</dbReference>
<gene>
    <name evidence="2" type="ORF">H8E29_01045</name>
</gene>
<feature type="transmembrane region" description="Helical" evidence="1">
    <location>
        <begin position="80"/>
        <end position="100"/>
    </location>
</feature>
<feature type="transmembrane region" description="Helical" evidence="1">
    <location>
        <begin position="21"/>
        <end position="47"/>
    </location>
</feature>
<proteinExistence type="predicted"/>
<name>A0A8J6NH08_9CHLR</name>
<accession>A0A8J6NH08</accession>
<dbReference type="Pfam" id="PF13686">
    <property type="entry name" value="DrsE_2"/>
    <property type="match status" value="1"/>
</dbReference>
<evidence type="ECO:0000313" key="3">
    <source>
        <dbReference type="Proteomes" id="UP000614469"/>
    </source>
</evidence>
<protein>
    <submittedName>
        <fullName evidence="2">DsrE/DsrF/DrsH-like family protein</fullName>
    </submittedName>
</protein>
<dbReference type="PANTHER" id="PTHR34655:SF2">
    <property type="entry name" value="PEROXIREDOXIN FAMILY PROTEIN"/>
    <property type="match status" value="1"/>
</dbReference>
<comment type="caution">
    <text evidence="2">The sequence shown here is derived from an EMBL/GenBank/DDBJ whole genome shotgun (WGS) entry which is preliminary data.</text>
</comment>
<reference evidence="2 3" key="1">
    <citation type="submission" date="2020-08" db="EMBL/GenBank/DDBJ databases">
        <title>Bridging the membrane lipid divide: bacteria of the FCB group superphylum have the potential to synthesize archaeal ether lipids.</title>
        <authorList>
            <person name="Villanueva L."/>
            <person name="Von Meijenfeldt F.A.B."/>
            <person name="Westbye A.B."/>
            <person name="Yadav S."/>
            <person name="Hopmans E.C."/>
            <person name="Dutilh B.E."/>
            <person name="Sinninghe Damste J.S."/>
        </authorList>
    </citation>
    <scope>NUCLEOTIDE SEQUENCE [LARGE SCALE GENOMIC DNA]</scope>
    <source>
        <strain evidence="2">NIOZ-UU36</strain>
    </source>
</reference>
<dbReference type="AlphaFoldDB" id="A0A8J6NH08"/>
<dbReference type="Proteomes" id="UP000614469">
    <property type="component" value="Unassembled WGS sequence"/>
</dbReference>
<dbReference type="SUPFAM" id="SSF75169">
    <property type="entry name" value="DsrEFH-like"/>
    <property type="match status" value="1"/>
</dbReference>
<evidence type="ECO:0000256" key="1">
    <source>
        <dbReference type="SAM" id="Phobius"/>
    </source>
</evidence>
<keyword evidence="1" id="KW-1133">Transmembrane helix</keyword>
<sequence>MAEEKNRHIAFICSKGDLDMAYPALIMGWAALGDGIDVTLFFTFWGLDLVTEKRVDRLEIAPVANTSFKMSMMGLPTGNWGIPNIMGIIPGMSAFATWFMKMKMKALGVPPVREYLEMLSDAGANMYGCKMTVDMFDIKDEDFLPCIDKVVTASDFMDMTEGAQIVFI</sequence>
<organism evidence="2 3">
    <name type="scientific">Candidatus Desulfolinea nitratireducens</name>
    <dbReference type="NCBI Taxonomy" id="2841698"/>
    <lineage>
        <taxon>Bacteria</taxon>
        <taxon>Bacillati</taxon>
        <taxon>Chloroflexota</taxon>
        <taxon>Anaerolineae</taxon>
        <taxon>Anaerolineales</taxon>
        <taxon>Anaerolineales incertae sedis</taxon>
        <taxon>Candidatus Desulfolinea</taxon>
    </lineage>
</organism>
<dbReference type="InterPro" id="IPR027396">
    <property type="entry name" value="DsrEFH-like"/>
</dbReference>
<dbReference type="PANTHER" id="PTHR34655">
    <property type="entry name" value="CONSERVED WITHIN P. AEROPHILUM"/>
    <property type="match status" value="1"/>
</dbReference>
<keyword evidence="1" id="KW-0812">Transmembrane</keyword>
<evidence type="ECO:0000313" key="2">
    <source>
        <dbReference type="EMBL" id="MBC8333828.1"/>
    </source>
</evidence>